<dbReference type="EMBL" id="KQ087203">
    <property type="protein sequence ID" value="KLT42600.1"/>
    <property type="molecule type" value="Genomic_DNA"/>
</dbReference>
<evidence type="ECO:0000313" key="3">
    <source>
        <dbReference type="Proteomes" id="UP000053611"/>
    </source>
</evidence>
<dbReference type="Proteomes" id="UP000053611">
    <property type="component" value="Unassembled WGS sequence"/>
</dbReference>
<feature type="region of interest" description="Disordered" evidence="1">
    <location>
        <begin position="1"/>
        <end position="90"/>
    </location>
</feature>
<evidence type="ECO:0000313" key="2">
    <source>
        <dbReference type="EMBL" id="KLT42600.1"/>
    </source>
</evidence>
<dbReference type="AlphaFoldDB" id="A0A0J0XNA1"/>
<proteinExistence type="predicted"/>
<protein>
    <submittedName>
        <fullName evidence="2">Uncharacterized protein</fullName>
    </submittedName>
</protein>
<evidence type="ECO:0000256" key="1">
    <source>
        <dbReference type="SAM" id="MobiDB-lite"/>
    </source>
</evidence>
<dbReference type="GeneID" id="28983677"/>
<reference evidence="2 3" key="1">
    <citation type="submission" date="2015-03" db="EMBL/GenBank/DDBJ databases">
        <title>Genomics and transcriptomics of the oil-accumulating basidiomycete yeast T. oleaginosus allow insights into substrate utilization and the diverse evolutionary trajectories of mating systems in fungi.</title>
        <authorList>
            <consortium name="DOE Joint Genome Institute"/>
            <person name="Kourist R."/>
            <person name="Kracht O."/>
            <person name="Bracharz F."/>
            <person name="Lipzen A."/>
            <person name="Nolan M."/>
            <person name="Ohm R."/>
            <person name="Grigoriev I."/>
            <person name="Sun S."/>
            <person name="Heitman J."/>
            <person name="Bruck T."/>
            <person name="Nowrousian M."/>
        </authorList>
    </citation>
    <scope>NUCLEOTIDE SEQUENCE [LARGE SCALE GENOMIC DNA]</scope>
    <source>
        <strain evidence="2 3">IBC0246</strain>
    </source>
</reference>
<dbReference type="RefSeq" id="XP_018279091.1">
    <property type="nucleotide sequence ID" value="XM_018423074.1"/>
</dbReference>
<name>A0A0J0XNA1_9TREE</name>
<keyword evidence="3" id="KW-1185">Reference proteome</keyword>
<gene>
    <name evidence="2" type="ORF">CC85DRAFT_285334</name>
</gene>
<organism evidence="2 3">
    <name type="scientific">Cutaneotrichosporon oleaginosum</name>
    <dbReference type="NCBI Taxonomy" id="879819"/>
    <lineage>
        <taxon>Eukaryota</taxon>
        <taxon>Fungi</taxon>
        <taxon>Dikarya</taxon>
        <taxon>Basidiomycota</taxon>
        <taxon>Agaricomycotina</taxon>
        <taxon>Tremellomycetes</taxon>
        <taxon>Trichosporonales</taxon>
        <taxon>Trichosporonaceae</taxon>
        <taxon>Cutaneotrichosporon</taxon>
    </lineage>
</organism>
<feature type="compositionally biased region" description="Pro residues" evidence="1">
    <location>
        <begin position="76"/>
        <end position="85"/>
    </location>
</feature>
<sequence length="114" mass="12724">MTCTKHSSIVPNSTPTTSPTTTITMTPPSALRTRAPLPKSRKTVRFAADTKDVDTSDVSARKYRSPRKLSSLLFAPPVPAPPKPAPPHREFRPDYYDVIASRDRLSHASRSWMY</sequence>
<accession>A0A0J0XNA1</accession>
<feature type="compositionally biased region" description="Low complexity" evidence="1">
    <location>
        <begin position="7"/>
        <end position="29"/>
    </location>
</feature>